<gene>
    <name evidence="4" type="ORF">GCM10008106_10590</name>
</gene>
<protein>
    <recommendedName>
        <fullName evidence="3">ASPIC/UnbV domain-containing protein</fullName>
    </recommendedName>
</protein>
<proteinExistence type="predicted"/>
<dbReference type="Pfam" id="PF07593">
    <property type="entry name" value="UnbV_ASPIC"/>
    <property type="match status" value="1"/>
</dbReference>
<dbReference type="InterPro" id="IPR027039">
    <property type="entry name" value="Crtac1"/>
</dbReference>
<dbReference type="RefSeq" id="WP_189579436.1">
    <property type="nucleotide sequence ID" value="NZ_BMYF01000005.1"/>
</dbReference>
<evidence type="ECO:0000256" key="2">
    <source>
        <dbReference type="SAM" id="SignalP"/>
    </source>
</evidence>
<dbReference type="InterPro" id="IPR011519">
    <property type="entry name" value="UnbV_ASPIC"/>
</dbReference>
<accession>A0A8J3CV75</accession>
<organism evidence="4 5">
    <name type="scientific">Mongoliitalea lutea</name>
    <dbReference type="NCBI Taxonomy" id="849756"/>
    <lineage>
        <taxon>Bacteria</taxon>
        <taxon>Pseudomonadati</taxon>
        <taxon>Bacteroidota</taxon>
        <taxon>Cytophagia</taxon>
        <taxon>Cytophagales</taxon>
        <taxon>Cyclobacteriaceae</taxon>
        <taxon>Mongoliitalea</taxon>
    </lineage>
</organism>
<reference evidence="4" key="2">
    <citation type="submission" date="2020-09" db="EMBL/GenBank/DDBJ databases">
        <authorList>
            <person name="Sun Q."/>
            <person name="Kim S."/>
        </authorList>
    </citation>
    <scope>NUCLEOTIDE SEQUENCE</scope>
    <source>
        <strain evidence="4">KCTC 23224</strain>
    </source>
</reference>
<dbReference type="Pfam" id="PF13517">
    <property type="entry name" value="FG-GAP_3"/>
    <property type="match status" value="6"/>
</dbReference>
<reference evidence="4" key="1">
    <citation type="journal article" date="2014" name="Int. J. Syst. Evol. Microbiol.">
        <title>Complete genome sequence of Corynebacterium casei LMG S-19264T (=DSM 44701T), isolated from a smear-ripened cheese.</title>
        <authorList>
            <consortium name="US DOE Joint Genome Institute (JGI-PGF)"/>
            <person name="Walter F."/>
            <person name="Albersmeier A."/>
            <person name="Kalinowski J."/>
            <person name="Ruckert C."/>
        </authorList>
    </citation>
    <scope>NUCLEOTIDE SEQUENCE</scope>
    <source>
        <strain evidence="4">KCTC 23224</strain>
    </source>
</reference>
<sequence length="1096" mass="122148">MNTQNHLRFFSLLIILLLSSGNTTNPINPPLFELLNPKKSGVTFSNKLTENKNNNILTYEYFYNGAGVAVGDINNDGLEDIFFTGNMVDNKLYLNKGDFKFQDITQSAGVSGKNSWTTGVTMVDINGDGFLDIYVCYSGNRDIESRRNQLFINQGDLTFKEEASAYGLDDPSNSTQALFFDFDKDGDLDLFLLNHHIEVINEIEFDKARSVRHPFAGDKLFRNDNGVFVDISAEAGIKGNAMGFGLGVVASDLNGDGWLDIYVSNDYIEQDYIYINNGDGTFSDQMEDMLQHLSHFSMGLDIADINNDGLMDIFTLDMLPEDNKRQKLLYGPENYEQYALMVNRGFYHQNMRNMLHLNQGMGGFSEIGQLAGISNTDWSWAALFFDANNSGFKDLFVTNGYYRDYTNRDFLKYKGDYYFKAAINREKADTLHLVTSMSSTPIPNYIFENNGRLQFKNQSKNWGIASPGFSSGAAYADLNNDGYLDLIVNNINEAASIYQNQGRKLGSKQNFLQIKLKGNTLNSSGIGALVTVYAGDQIQTQEQMPTRGFQSSVSHRLHFGLGSTTMIDSILIRWPEGKVQKLGSTEVNQLLTIEQSNLQPWIASSNASPIFKESANTIIPYKHQESGFNDFKRQPLLIEMPSYVGPVMAAGDITGNGQEEVFIGGSKGKAGSIFQLVDGTWKAINSYKAPTEFTDACAVFADFNGDGWLDLYVCSGGYHDYLSNDESLQDRLYINDGKGNLTWDKDALPKIRTSTTVVTVADFNQDGRPDIFVGGTVMPGRYPSIPQSYLLINEGQGKFSDFSKEWLPNQGKLGMVKAAAVIDLNSDDKPDLIVTGEYMPIEILINQGNSFSIESAQYIDQPSEGWWSSIALADLTNNGKLDIIIGNFGLNSPFKPSPKEPLTLYFEDFDDNGSLDPILTSYIQGKVYPFASRDELLDQLYDMRRKFTDYASYATAEIHQVFTKEQLASASRLKATELRSVILLNKNDKLEMHPLPIEAQFAPVHAIQVLDYDSDGNPDILLGGNQTYARLRIGVIDANFGQLFKGDGNGNFSYIPQQESGLWLKGDVKSILTLPSKPKTFYFGLNNQGVSSYELQ</sequence>
<dbReference type="Gene3D" id="2.130.10.130">
    <property type="entry name" value="Integrin alpha, N-terminal"/>
    <property type="match status" value="4"/>
</dbReference>
<evidence type="ECO:0000259" key="3">
    <source>
        <dbReference type="Pfam" id="PF07593"/>
    </source>
</evidence>
<evidence type="ECO:0000313" key="5">
    <source>
        <dbReference type="Proteomes" id="UP000642809"/>
    </source>
</evidence>
<dbReference type="SUPFAM" id="SSF69318">
    <property type="entry name" value="Integrin alpha N-terminal domain"/>
    <property type="match status" value="3"/>
</dbReference>
<dbReference type="Proteomes" id="UP000642809">
    <property type="component" value="Unassembled WGS sequence"/>
</dbReference>
<evidence type="ECO:0000313" key="4">
    <source>
        <dbReference type="EMBL" id="GHB31598.1"/>
    </source>
</evidence>
<feature type="domain" description="ASPIC/UnbV" evidence="3">
    <location>
        <begin position="525"/>
        <end position="592"/>
    </location>
</feature>
<name>A0A8J3CV75_9BACT</name>
<feature type="chain" id="PRO_5035152042" description="ASPIC/UnbV domain-containing protein" evidence="2">
    <location>
        <begin position="26"/>
        <end position="1096"/>
    </location>
</feature>
<dbReference type="InterPro" id="IPR028994">
    <property type="entry name" value="Integrin_alpha_N"/>
</dbReference>
<keyword evidence="5" id="KW-1185">Reference proteome</keyword>
<dbReference type="EMBL" id="BMYF01000005">
    <property type="protein sequence ID" value="GHB31598.1"/>
    <property type="molecule type" value="Genomic_DNA"/>
</dbReference>
<comment type="caution">
    <text evidence="4">The sequence shown here is derived from an EMBL/GenBank/DDBJ whole genome shotgun (WGS) entry which is preliminary data.</text>
</comment>
<dbReference type="PANTHER" id="PTHR16026">
    <property type="entry name" value="CARTILAGE ACIDIC PROTEIN 1"/>
    <property type="match status" value="1"/>
</dbReference>
<dbReference type="InterPro" id="IPR013517">
    <property type="entry name" value="FG-GAP"/>
</dbReference>
<dbReference type="AlphaFoldDB" id="A0A8J3CV75"/>
<evidence type="ECO:0000256" key="1">
    <source>
        <dbReference type="ARBA" id="ARBA00022729"/>
    </source>
</evidence>
<dbReference type="PANTHER" id="PTHR16026:SF0">
    <property type="entry name" value="CARTILAGE ACIDIC PROTEIN 1"/>
    <property type="match status" value="1"/>
</dbReference>
<feature type="signal peptide" evidence="2">
    <location>
        <begin position="1"/>
        <end position="25"/>
    </location>
</feature>
<keyword evidence="1 2" id="KW-0732">Signal</keyword>